<dbReference type="GO" id="GO:0005524">
    <property type="term" value="F:ATP binding"/>
    <property type="evidence" value="ECO:0007669"/>
    <property type="project" value="UniProtKB-UniRule"/>
</dbReference>
<keyword evidence="7" id="KW-0547">Nucleotide-binding</keyword>
<dbReference type="InterPro" id="IPR023151">
    <property type="entry name" value="PEP_util_CS"/>
</dbReference>
<evidence type="ECO:0000259" key="16">
    <source>
        <dbReference type="Pfam" id="PF01326"/>
    </source>
</evidence>
<evidence type="ECO:0000256" key="1">
    <source>
        <dbReference type="ARBA" id="ARBA00001946"/>
    </source>
</evidence>
<feature type="binding site" evidence="13">
    <location>
        <position position="773"/>
    </location>
    <ligand>
        <name>substrate</name>
    </ligand>
</feature>
<dbReference type="InterPro" id="IPR008279">
    <property type="entry name" value="PEP-util_enz_mobile_dom"/>
</dbReference>
<feature type="active site" description="Tele-phosphohistidine intermediate" evidence="12">
    <location>
        <position position="460"/>
    </location>
</feature>
<dbReference type="AlphaFoldDB" id="A0A7G1G1H1"/>
<dbReference type="InterPro" id="IPR018274">
    <property type="entry name" value="PEP_util_AS"/>
</dbReference>
<evidence type="ECO:0000256" key="12">
    <source>
        <dbReference type="PIRSR" id="PIRSR000853-1"/>
    </source>
</evidence>
<keyword evidence="19" id="KW-1185">Reference proteome</keyword>
<dbReference type="FunCoup" id="A0A7G1G1H1">
    <property type="interactions" value="316"/>
</dbReference>
<evidence type="ECO:0000313" key="18">
    <source>
        <dbReference type="EMBL" id="BBE30018.1"/>
    </source>
</evidence>
<dbReference type="Gene3D" id="3.30.470.20">
    <property type="entry name" value="ATP-grasp fold, B domain"/>
    <property type="match status" value="1"/>
</dbReference>
<evidence type="ECO:0000313" key="19">
    <source>
        <dbReference type="Proteomes" id="UP000516361"/>
    </source>
</evidence>
<dbReference type="InterPro" id="IPR013815">
    <property type="entry name" value="ATP_grasp_subdomain_1"/>
</dbReference>
<dbReference type="InterPro" id="IPR002192">
    <property type="entry name" value="PPDK_AMP/ATP-bd"/>
</dbReference>
<keyword evidence="6 14" id="KW-0479">Metal-binding</keyword>
<dbReference type="NCBIfam" id="TIGR01828">
    <property type="entry name" value="pyru_phos_dikin"/>
    <property type="match status" value="1"/>
</dbReference>
<dbReference type="InterPro" id="IPR010121">
    <property type="entry name" value="Pyruvate_phosphate_dikinase"/>
</dbReference>
<feature type="binding site" evidence="14">
    <location>
        <position position="750"/>
    </location>
    <ligand>
        <name>Mg(2+)</name>
        <dbReference type="ChEBI" id="CHEBI:18420"/>
    </ligand>
</feature>
<dbReference type="PROSITE" id="PS00370">
    <property type="entry name" value="PEP_ENZYMES_PHOS_SITE"/>
    <property type="match status" value="1"/>
</dbReference>
<dbReference type="InParanoid" id="A0A7G1G1H1"/>
<dbReference type="EC" id="2.7.9.1" evidence="3 11"/>
<evidence type="ECO:0000256" key="11">
    <source>
        <dbReference type="PIRNR" id="PIRNR000853"/>
    </source>
</evidence>
<evidence type="ECO:0000259" key="15">
    <source>
        <dbReference type="Pfam" id="PF00391"/>
    </source>
</evidence>
<dbReference type="Gene3D" id="3.20.20.60">
    <property type="entry name" value="Phosphoenolpyruvate-binding domains"/>
    <property type="match status" value="1"/>
</dbReference>
<feature type="domain" description="PEP-utilising enzyme C-terminal" evidence="17">
    <location>
        <begin position="528"/>
        <end position="875"/>
    </location>
</feature>
<evidence type="ECO:0000256" key="13">
    <source>
        <dbReference type="PIRSR" id="PIRSR000853-2"/>
    </source>
</evidence>
<dbReference type="SUPFAM" id="SSF56059">
    <property type="entry name" value="Glutathione synthetase ATP-binding domain-like"/>
    <property type="match status" value="1"/>
</dbReference>
<comment type="catalytic activity">
    <reaction evidence="11">
        <text>pyruvate + phosphate + ATP = phosphoenolpyruvate + AMP + diphosphate + H(+)</text>
        <dbReference type="Rhea" id="RHEA:10756"/>
        <dbReference type="ChEBI" id="CHEBI:15361"/>
        <dbReference type="ChEBI" id="CHEBI:15378"/>
        <dbReference type="ChEBI" id="CHEBI:30616"/>
        <dbReference type="ChEBI" id="CHEBI:33019"/>
        <dbReference type="ChEBI" id="CHEBI:43474"/>
        <dbReference type="ChEBI" id="CHEBI:58702"/>
        <dbReference type="ChEBI" id="CHEBI:456215"/>
        <dbReference type="EC" id="2.7.9.1"/>
    </reaction>
</comment>
<sequence>MTKKYVYSWGNGEAEGSSKMKHLLGGKGANLAEMASLGFPTPGGFTITTEMCDYYWKNGKVFPQELKAEVDAAIEKLEKISGKRFGDNENPLLVSVRSGAAVSMPGMMDTILNLGLNDVSVKALAKLSNNERFAYDSYRRFMQMFGDVALGIEHAKFEEKLNIVKREKGVTGDLELDAEDLKKVVELYKEAYKEAGLDFPQDPKKQMWAAIEAVFGSWNNERAIKYRAINGIKEGELLGTAVNVQMMAFGNMGEDSGTGVAFTRNPNTGEKKFYGEYLLNAQGEDVVAGIRTPEPMEKLNEVNPEVYKQLCDIMTKLENHFRDMQDIEFTMEKGKLYLLQTRTGKRTSAAAVKIAVDMLKEGLITEEEAVMRVKPADIEKLLHPMFDAEELKKAQYMGKGLPASPGAATGMAIFSADKAEEKAEEGIPVILVRPETSPEDVGGMNAAEGILTATGGMTSHAAVVARGMGKTAIVGAANLEIDENAKTATINGVTIKENDWVSLDGNEGKYYAGKVKTIKPQGLHGDIAELLEVADKLADLGVRANADIPRDAKVAREFGAKGIGLCRTEHMFFDEARIMKMRTMIVSKTVEQREAALSELLPFQKADFKGLFEAMEGYGVTIRYLDPPLHEFLPNDEEQMKEIAPQLGISVEELKEIVENLHEFNPMMGHRGCRLSITYPEIAVMQTKAVIGAAIEVAKEGKKVRPEIMIPLVGKVDELKFLRELVEKTANELIKESGIDLEYKVGTMIEVPRAAATADQIAQQADFFSFGTNDLTQLTLGFSRDDYGKFIKEYIKEGIYESDPFQHIDRRGVGRMIKMALNDGREVNPLLKTGVCGEHGGDPESIEFCHLVGLDYVSCSPYRVPVARLAAAQAAVTYKRRKRVND</sequence>
<evidence type="ECO:0000259" key="17">
    <source>
        <dbReference type="Pfam" id="PF02896"/>
    </source>
</evidence>
<feature type="binding site" evidence="13">
    <location>
        <position position="772"/>
    </location>
    <ligand>
        <name>substrate</name>
    </ligand>
</feature>
<evidence type="ECO:0000256" key="5">
    <source>
        <dbReference type="ARBA" id="ARBA00022679"/>
    </source>
</evidence>
<comment type="cofactor">
    <cofactor evidence="1 11 14">
        <name>Mg(2+)</name>
        <dbReference type="ChEBI" id="CHEBI:18420"/>
    </cofactor>
</comment>
<dbReference type="InterPro" id="IPR036637">
    <property type="entry name" value="Phosphohistidine_dom_sf"/>
</dbReference>
<feature type="binding site" evidence="13">
    <location>
        <position position="774"/>
    </location>
    <ligand>
        <name>substrate</name>
    </ligand>
</feature>
<dbReference type="InterPro" id="IPR000121">
    <property type="entry name" value="PEP_util_C"/>
</dbReference>
<dbReference type="PANTHER" id="PTHR22931:SF9">
    <property type="entry name" value="PYRUVATE, PHOSPHATE DIKINASE 1, CHLOROPLASTIC"/>
    <property type="match status" value="1"/>
</dbReference>
<dbReference type="Pfam" id="PF02896">
    <property type="entry name" value="PEP-utilizers_C"/>
    <property type="match status" value="1"/>
</dbReference>
<gene>
    <name evidence="18" type="ORF">OSSY52_01590</name>
</gene>
<name>A0A7G1G1H1_9BACT</name>
<evidence type="ECO:0000256" key="8">
    <source>
        <dbReference type="ARBA" id="ARBA00022777"/>
    </source>
</evidence>
<feature type="domain" description="Pyruvate phosphate dikinase AMP/ATP-binding" evidence="16">
    <location>
        <begin position="304"/>
        <end position="361"/>
    </location>
</feature>
<feature type="active site" description="Proton donor" evidence="12">
    <location>
        <position position="836"/>
    </location>
</feature>
<dbReference type="GO" id="GO:0046872">
    <property type="term" value="F:metal ion binding"/>
    <property type="evidence" value="ECO:0007669"/>
    <property type="project" value="UniProtKB-UniRule"/>
</dbReference>
<dbReference type="Gene3D" id="3.30.1490.20">
    <property type="entry name" value="ATP-grasp fold, A domain"/>
    <property type="match status" value="1"/>
</dbReference>
<dbReference type="RefSeq" id="WP_190615158.1">
    <property type="nucleotide sequence ID" value="NZ_AP018712.1"/>
</dbReference>
<dbReference type="GO" id="GO:0016301">
    <property type="term" value="F:kinase activity"/>
    <property type="evidence" value="ECO:0007669"/>
    <property type="project" value="UniProtKB-UniRule"/>
</dbReference>
<dbReference type="NCBIfam" id="NF004531">
    <property type="entry name" value="PRK05878.1"/>
    <property type="match status" value="1"/>
</dbReference>
<evidence type="ECO:0000256" key="4">
    <source>
        <dbReference type="ARBA" id="ARBA00020138"/>
    </source>
</evidence>
<feature type="binding site" evidence="13">
    <location>
        <position position="750"/>
    </location>
    <ligand>
        <name>substrate</name>
    </ligand>
</feature>
<feature type="domain" description="PEP-utilising enzyme mobile" evidence="15">
    <location>
        <begin position="428"/>
        <end position="508"/>
    </location>
</feature>
<feature type="binding site" evidence="14">
    <location>
        <position position="774"/>
    </location>
    <ligand>
        <name>Mg(2+)</name>
        <dbReference type="ChEBI" id="CHEBI:18420"/>
    </ligand>
</feature>
<feature type="domain" description="Pyruvate phosphate dikinase AMP/ATP-binding" evidence="16">
    <location>
        <begin position="62"/>
        <end position="295"/>
    </location>
</feature>
<feature type="binding site" evidence="13">
    <location>
        <position position="567"/>
    </location>
    <ligand>
        <name>substrate</name>
    </ligand>
</feature>
<reference evidence="18 19" key="1">
    <citation type="submission" date="2018-06" db="EMBL/GenBank/DDBJ databases">
        <title>Genome sequencing of Oceanotoga sp. sy52.</title>
        <authorList>
            <person name="Mori K."/>
        </authorList>
    </citation>
    <scope>NUCLEOTIDE SEQUENCE [LARGE SCALE GENOMIC DNA]</scope>
    <source>
        <strain evidence="19">sy52</strain>
    </source>
</reference>
<dbReference type="InterPro" id="IPR015813">
    <property type="entry name" value="Pyrv/PenolPyrv_kinase-like_dom"/>
</dbReference>
<dbReference type="Pfam" id="PF01326">
    <property type="entry name" value="PPDK_N"/>
    <property type="match status" value="3"/>
</dbReference>
<comment type="similarity">
    <text evidence="2 11">Belongs to the PEP-utilizing enzyme family.</text>
</comment>
<dbReference type="KEGG" id="ocy:OSSY52_01590"/>
<keyword evidence="18" id="KW-0670">Pyruvate</keyword>
<dbReference type="PROSITE" id="PS00742">
    <property type="entry name" value="PEP_ENZYMES_2"/>
    <property type="match status" value="1"/>
</dbReference>
<keyword evidence="10 14" id="KW-0460">Magnesium</keyword>
<dbReference type="Proteomes" id="UP000516361">
    <property type="component" value="Chromosome"/>
</dbReference>
<evidence type="ECO:0000256" key="3">
    <source>
        <dbReference type="ARBA" id="ARBA00011994"/>
    </source>
</evidence>
<dbReference type="SUPFAM" id="SSF51621">
    <property type="entry name" value="Phosphoenolpyruvate/pyruvate domain"/>
    <property type="match status" value="1"/>
</dbReference>
<dbReference type="PANTHER" id="PTHR22931">
    <property type="entry name" value="PHOSPHOENOLPYRUVATE DIKINASE-RELATED"/>
    <property type="match status" value="1"/>
</dbReference>
<dbReference type="Pfam" id="PF00391">
    <property type="entry name" value="PEP-utilizers"/>
    <property type="match status" value="1"/>
</dbReference>
<dbReference type="Gene3D" id="1.20.80.30">
    <property type="match status" value="1"/>
</dbReference>
<evidence type="ECO:0000256" key="6">
    <source>
        <dbReference type="ARBA" id="ARBA00022723"/>
    </source>
</evidence>
<keyword evidence="9" id="KW-0067">ATP-binding</keyword>
<dbReference type="InterPro" id="IPR040442">
    <property type="entry name" value="Pyrv_kinase-like_dom_sf"/>
</dbReference>
<keyword evidence="5" id="KW-0808">Transferase</keyword>
<evidence type="ECO:0000256" key="2">
    <source>
        <dbReference type="ARBA" id="ARBA00007837"/>
    </source>
</evidence>
<dbReference type="SUPFAM" id="SSF52009">
    <property type="entry name" value="Phosphohistidine domain"/>
    <property type="match status" value="1"/>
</dbReference>
<evidence type="ECO:0000256" key="10">
    <source>
        <dbReference type="ARBA" id="ARBA00022842"/>
    </source>
</evidence>
<evidence type="ECO:0000256" key="7">
    <source>
        <dbReference type="ARBA" id="ARBA00022741"/>
    </source>
</evidence>
<proteinExistence type="inferred from homology"/>
<dbReference type="EMBL" id="AP018712">
    <property type="protein sequence ID" value="BBE30018.1"/>
    <property type="molecule type" value="Genomic_DNA"/>
</dbReference>
<feature type="binding site" evidence="13">
    <location>
        <position position="623"/>
    </location>
    <ligand>
        <name>substrate</name>
    </ligand>
</feature>
<evidence type="ECO:0000256" key="14">
    <source>
        <dbReference type="PIRSR" id="PIRSR000853-3"/>
    </source>
</evidence>
<dbReference type="Gene3D" id="1.10.189.10">
    <property type="entry name" value="Pyruvate Phosphate Dikinase, domain 2"/>
    <property type="match status" value="1"/>
</dbReference>
<dbReference type="PIRSF" id="PIRSF000853">
    <property type="entry name" value="PPDK"/>
    <property type="match status" value="1"/>
</dbReference>
<dbReference type="Gene3D" id="3.50.30.10">
    <property type="entry name" value="Phosphohistidine domain"/>
    <property type="match status" value="1"/>
</dbReference>
<evidence type="ECO:0000256" key="9">
    <source>
        <dbReference type="ARBA" id="ARBA00022840"/>
    </source>
</evidence>
<keyword evidence="8 18" id="KW-0418">Kinase</keyword>
<dbReference type="GO" id="GO:0050242">
    <property type="term" value="F:pyruvate, phosphate dikinase activity"/>
    <property type="evidence" value="ECO:0007669"/>
    <property type="project" value="UniProtKB-UniRule"/>
</dbReference>
<feature type="domain" description="Pyruvate phosphate dikinase AMP/ATP-binding" evidence="16">
    <location>
        <begin position="22"/>
        <end position="59"/>
    </location>
</feature>
<organism evidence="18 19">
    <name type="scientific">Tepiditoga spiralis</name>
    <dbReference type="NCBI Taxonomy" id="2108365"/>
    <lineage>
        <taxon>Bacteria</taxon>
        <taxon>Thermotogati</taxon>
        <taxon>Thermotogota</taxon>
        <taxon>Thermotogae</taxon>
        <taxon>Petrotogales</taxon>
        <taxon>Petrotogaceae</taxon>
        <taxon>Tepiditoga</taxon>
    </lineage>
</organism>
<feature type="binding site" evidence="13">
    <location>
        <position position="771"/>
    </location>
    <ligand>
        <name>substrate</name>
    </ligand>
</feature>
<protein>
    <recommendedName>
        <fullName evidence="4 11">Pyruvate, phosphate dikinase</fullName>
        <ecNumber evidence="3 11">2.7.9.1</ecNumber>
    </recommendedName>
</protein>
<accession>A0A7G1G1H1</accession>